<accession>A0ABS9X005</accession>
<name>A0ABS9X005_9GAMM</name>
<organism evidence="1 2">
    <name type="scientific">Colwellia maritima</name>
    <dbReference type="NCBI Taxonomy" id="2912588"/>
    <lineage>
        <taxon>Bacteria</taxon>
        <taxon>Pseudomonadati</taxon>
        <taxon>Pseudomonadota</taxon>
        <taxon>Gammaproteobacteria</taxon>
        <taxon>Alteromonadales</taxon>
        <taxon>Colwelliaceae</taxon>
        <taxon>Colwellia</taxon>
    </lineage>
</organism>
<evidence type="ECO:0000313" key="2">
    <source>
        <dbReference type="Proteomes" id="UP001139646"/>
    </source>
</evidence>
<dbReference type="EMBL" id="JAKKSL010000001">
    <property type="protein sequence ID" value="MCI2283553.1"/>
    <property type="molecule type" value="Genomic_DNA"/>
</dbReference>
<proteinExistence type="predicted"/>
<reference evidence="1" key="1">
    <citation type="submission" date="2022-01" db="EMBL/GenBank/DDBJ databases">
        <title>Colwellia maritima, isolated from seawater.</title>
        <authorList>
            <person name="Kristyanto S."/>
            <person name="Jung J."/>
            <person name="Jeon C.O."/>
        </authorList>
    </citation>
    <scope>NUCLEOTIDE SEQUENCE</scope>
    <source>
        <strain evidence="1">MSW7</strain>
    </source>
</reference>
<gene>
    <name evidence="1" type="ORF">L3081_09320</name>
</gene>
<evidence type="ECO:0000313" key="1">
    <source>
        <dbReference type="EMBL" id="MCI2283553.1"/>
    </source>
</evidence>
<sequence>MSNIIKFPQIAGIEITTDEVGRFNLNALHLILNDLTDRCTSNEITYREQIAKNNQRGENMVNIFSTIMEEI</sequence>
<keyword evidence="2" id="KW-1185">Reference proteome</keyword>
<dbReference type="RefSeq" id="WP_242285125.1">
    <property type="nucleotide sequence ID" value="NZ_JAKKSL010000001.1"/>
</dbReference>
<dbReference type="Proteomes" id="UP001139646">
    <property type="component" value="Unassembled WGS sequence"/>
</dbReference>
<comment type="caution">
    <text evidence="1">The sequence shown here is derived from an EMBL/GenBank/DDBJ whole genome shotgun (WGS) entry which is preliminary data.</text>
</comment>
<protein>
    <submittedName>
        <fullName evidence="1">Uncharacterized protein</fullName>
    </submittedName>
</protein>